<sequence length="792" mass="88719">MTHTFYNPFHFIPFNDKAHTQNNGLDYNTIKTGQTHVTHQGWQTNTLSGAIYVALTNKSGLIVGDGAPHDDKDTPADTVRFYRTTTPANPGTPQLSIPANSLRGMVASTAEIISDSAMRVINDTHYSSRVTASPDNTFSTLGLIVRENDELKLKPLNLGRLTLTDKSGLPEFNQEYNDEVLDECCYQNTEFWEDFLIYHVHCYNNVCGKSVEVTGNFLSRLNVPLECYHHNDNNPKFIFIKKKYEFTSIADSLCESGYPGKLKIDQIKNNEYMLSGLHLPADEADDAFFGTSQDFFQHINVNPSLNKNDFIKCILYCKGDIEKRDAQLPTTKLYEYLIPFSDEKLASTTAFTIPKEVLERFNAILNNNRHNNLIPNNWKKHKKGDIHHVEEGDIYYFKLDCEKEIITELSLSQIWRKEVTGQSTYGIMKNAGHDHYLPWGQRSDTQSLTPAECVFGAVETLPETAGNNHQAGRALASRVRFYDAVKLNADLGTRLSHPLTLSSPKPPSPSLYLSSPKGQGLGKKQITDEKTAFSLSGRKRYLQHTQEQTRGTTGTDAMDTIAEVVPASTTPAFGFHIEFDNLTQEELSLLLASLGAKQNTGVPTFHQQLGMGKPYGYGKVELDILGVFLKQPQQRYSTLETSPVYQQVLSGYQPNAEQQQWLTTMQAQQCQPALAQYLADLEQQSLHAHPVALSEHPALNHADNPLIIQTALQQVAMLADENNFTDAPISYPLPGGQRSDAKIFEWFVNNDDTLTATNNPKKTIQQPYQSLKPLQGNTPPQPLVKTLAPRKK</sequence>
<feature type="region of interest" description="Disordered" evidence="2">
    <location>
        <begin position="496"/>
        <end position="525"/>
    </location>
</feature>
<feature type="compositionally biased region" description="Polar residues" evidence="2">
    <location>
        <begin position="755"/>
        <end position="769"/>
    </location>
</feature>
<evidence type="ECO:0000313" key="5">
    <source>
        <dbReference type="Proteomes" id="UP000036426"/>
    </source>
</evidence>
<evidence type="ECO:0000259" key="3">
    <source>
        <dbReference type="Pfam" id="PF03787"/>
    </source>
</evidence>
<dbReference type="InterPro" id="IPR023825">
    <property type="entry name" value="CRISPR-assoc_RAMP_BGP1436"/>
</dbReference>
<proteinExistence type="predicted"/>
<reference evidence="4 5" key="1">
    <citation type="submission" date="2015-05" db="EMBL/GenBank/DDBJ databases">
        <title>Photobacterium galathea sp. nov.</title>
        <authorList>
            <person name="Machado H."/>
            <person name="Gram L."/>
        </authorList>
    </citation>
    <scope>NUCLEOTIDE SEQUENCE [LARGE SCALE GENOMIC DNA]</scope>
    <source>
        <strain evidence="4 5">DSM 25995</strain>
    </source>
</reference>
<keyword evidence="1" id="KW-0051">Antiviral defense</keyword>
<organism evidence="4 5">
    <name type="scientific">Photobacterium aphoticum</name>
    <dbReference type="NCBI Taxonomy" id="754436"/>
    <lineage>
        <taxon>Bacteria</taxon>
        <taxon>Pseudomonadati</taxon>
        <taxon>Pseudomonadota</taxon>
        <taxon>Gammaproteobacteria</taxon>
        <taxon>Vibrionales</taxon>
        <taxon>Vibrionaceae</taxon>
        <taxon>Photobacterium</taxon>
    </lineage>
</organism>
<feature type="domain" description="CRISPR type III-associated protein" evidence="3">
    <location>
        <begin position="434"/>
        <end position="621"/>
    </location>
</feature>
<comment type="caution">
    <text evidence="4">The sequence shown here is derived from an EMBL/GenBank/DDBJ whole genome shotgun (WGS) entry which is preliminary data.</text>
</comment>
<dbReference type="EMBL" id="LDOV01000030">
    <property type="protein sequence ID" value="KLU99508.1"/>
    <property type="molecule type" value="Genomic_DNA"/>
</dbReference>
<accession>A0A0J1GJ10</accession>
<dbReference type="NCBIfam" id="TIGR03986">
    <property type="entry name" value="TIGR03986 family CRISPR-associated RAMP protein"/>
    <property type="match status" value="1"/>
</dbReference>
<evidence type="ECO:0000313" key="4">
    <source>
        <dbReference type="EMBL" id="KLU99508.1"/>
    </source>
</evidence>
<dbReference type="Proteomes" id="UP000036426">
    <property type="component" value="Unassembled WGS sequence"/>
</dbReference>
<dbReference type="Pfam" id="PF03787">
    <property type="entry name" value="RAMPs"/>
    <property type="match status" value="1"/>
</dbReference>
<dbReference type="PATRIC" id="fig|754436.4.peg.3557"/>
<evidence type="ECO:0000256" key="1">
    <source>
        <dbReference type="ARBA" id="ARBA00023118"/>
    </source>
</evidence>
<dbReference type="GO" id="GO:0051607">
    <property type="term" value="P:defense response to virus"/>
    <property type="evidence" value="ECO:0007669"/>
    <property type="project" value="UniProtKB-KW"/>
</dbReference>
<dbReference type="AlphaFoldDB" id="A0A0J1GJ10"/>
<dbReference type="RefSeq" id="WP_047875593.1">
    <property type="nucleotide sequence ID" value="NZ_BMYC01000012.1"/>
</dbReference>
<name>A0A0J1GJ10_9GAMM</name>
<gene>
    <name evidence="4" type="ORF">ABT58_16785</name>
</gene>
<feature type="region of interest" description="Disordered" evidence="2">
    <location>
        <begin position="755"/>
        <end position="792"/>
    </location>
</feature>
<evidence type="ECO:0000256" key="2">
    <source>
        <dbReference type="SAM" id="MobiDB-lite"/>
    </source>
</evidence>
<dbReference type="OrthoDB" id="5362408at2"/>
<keyword evidence="5" id="KW-1185">Reference proteome</keyword>
<protein>
    <recommendedName>
        <fullName evidence="3">CRISPR type III-associated protein domain-containing protein</fullName>
    </recommendedName>
</protein>
<dbReference type="InterPro" id="IPR005537">
    <property type="entry name" value="RAMP_III_fam"/>
</dbReference>